<feature type="compositionally biased region" description="Basic and acidic residues" evidence="1">
    <location>
        <begin position="779"/>
        <end position="797"/>
    </location>
</feature>
<feature type="compositionally biased region" description="Basic and acidic residues" evidence="1">
    <location>
        <begin position="319"/>
        <end position="330"/>
    </location>
</feature>
<gene>
    <name evidence="2" type="ORF">TWF730_003477</name>
</gene>
<name>A0AAV9U508_9PEZI</name>
<dbReference type="AlphaFoldDB" id="A0AAV9U508"/>
<protein>
    <submittedName>
        <fullName evidence="2">Uncharacterized protein</fullName>
    </submittedName>
</protein>
<feature type="compositionally biased region" description="Basic and acidic residues" evidence="1">
    <location>
        <begin position="627"/>
        <end position="674"/>
    </location>
</feature>
<evidence type="ECO:0000256" key="1">
    <source>
        <dbReference type="SAM" id="MobiDB-lite"/>
    </source>
</evidence>
<feature type="region of interest" description="Disordered" evidence="1">
    <location>
        <begin position="366"/>
        <end position="416"/>
    </location>
</feature>
<feature type="compositionally biased region" description="Pro residues" evidence="1">
    <location>
        <begin position="722"/>
        <end position="735"/>
    </location>
</feature>
<comment type="caution">
    <text evidence="2">The sequence shown here is derived from an EMBL/GenBank/DDBJ whole genome shotgun (WGS) entry which is preliminary data.</text>
</comment>
<sequence>MSASEEEIARMIRQQAEDLGNHRLTALPLSDRQPGRRGAPPRPARLLQGAGDARFLLGPRPGGANQDTGPSRQRAVPVEERWLDLEKTFDLDEGVFPNPTPSGHELTSLMKPEIWLQETPLALLVFVEGLVDLTLLLPPANAFEGDPFQLASSGAQQRRHKLKLIHQGEDHFHNQGPLVQTFLDMEGLMHDEGTFFSKMTRNTGLRCPPMVMAHQAQRGLNNLARPMASAKDPIPQATGPHARPNQPLEQPKPPVKPSEQPVEQPKQHLEQPKQHLEQPKQPLEQPKQPLEQPKQPLEQPRPQLHTSGFVPPHLRHTLRKQEPTEPKVENKSIATTQPKVESTPVGPKVNELPRIPVTVPVTTHSPVSAQASAGKRPPSQTLKKENSPTAEGATKFVPRAPTIPLGPLPSERFPSPTLQNSKDLLAAVPKLIGDTLATFTDLSEFLTLAEFANPSEFAVQFWNFIAKPLWGHLLWDYEDVQQQLIFLTWFYAKSLKSWKDVVSGGPPTREFIIQITQEFMDEEDKAKLAERTAVENKFKEMISPKLGTTPEPPQSWWKMEEPDANTISDWASGVQQSHRNILMESIKTRLSEETDPVQTQILYARLGQLMHQSGWGPGSTGSAPRAQKPDEPMKSKESTKANNEKDSDVPVLVLEKKSTGKDKISSAKPIREDNLDPEDSLSSLRRTFSDSTHLSRPHTPVEPPRALISAKPISPFKGKPIPLIPLHPPKSPNPPNRHGHAERAAASEAPTSFRRSPHAPRNQTNAQNVPPTPQNIRSTYRDPSEERREREKQERMEAINAQFAALKAGKPRGTDGSRESPPSLPKIPDYLLNFGPDAVYQIASKEMVDDIEEQALGERESLEKGPPQGQEDSLFDAENPTEEFVAVEDILDTQAGISDEEVHKIREMNRDSVSGLAITCPWKMGMRFASPTVPGESFIVELDCTSKMPEEFLKQLRDQVNPEDWEPVSSHPGFQDIVAQATKQFVIKMANKWGAQFIHGIAD</sequence>
<feature type="region of interest" description="Disordered" evidence="1">
    <location>
        <begin position="230"/>
        <end position="353"/>
    </location>
</feature>
<feature type="compositionally biased region" description="Low complexity" evidence="1">
    <location>
        <begin position="279"/>
        <end position="304"/>
    </location>
</feature>
<feature type="region of interest" description="Disordered" evidence="1">
    <location>
        <begin position="613"/>
        <end position="827"/>
    </location>
</feature>
<feature type="region of interest" description="Disordered" evidence="1">
    <location>
        <begin position="16"/>
        <end position="45"/>
    </location>
</feature>
<accession>A0AAV9U508</accession>
<proteinExistence type="predicted"/>
<dbReference type="Proteomes" id="UP001373714">
    <property type="component" value="Unassembled WGS sequence"/>
</dbReference>
<reference evidence="2 3" key="1">
    <citation type="submission" date="2019-10" db="EMBL/GenBank/DDBJ databases">
        <authorList>
            <person name="Palmer J.M."/>
        </authorList>
    </citation>
    <scope>NUCLEOTIDE SEQUENCE [LARGE SCALE GENOMIC DNA]</scope>
    <source>
        <strain evidence="2 3">TWF730</strain>
    </source>
</reference>
<evidence type="ECO:0000313" key="2">
    <source>
        <dbReference type="EMBL" id="KAK6334263.1"/>
    </source>
</evidence>
<keyword evidence="3" id="KW-1185">Reference proteome</keyword>
<dbReference type="EMBL" id="JAVHNS010000015">
    <property type="protein sequence ID" value="KAK6334263.1"/>
    <property type="molecule type" value="Genomic_DNA"/>
</dbReference>
<feature type="compositionally biased region" description="Polar residues" evidence="1">
    <location>
        <begin position="680"/>
        <end position="694"/>
    </location>
</feature>
<feature type="compositionally biased region" description="Polar residues" evidence="1">
    <location>
        <begin position="761"/>
        <end position="778"/>
    </location>
</feature>
<feature type="compositionally biased region" description="Basic and acidic residues" evidence="1">
    <location>
        <begin position="265"/>
        <end position="278"/>
    </location>
</feature>
<organism evidence="2 3">
    <name type="scientific">Orbilia blumenaviensis</name>
    <dbReference type="NCBI Taxonomy" id="1796055"/>
    <lineage>
        <taxon>Eukaryota</taxon>
        <taxon>Fungi</taxon>
        <taxon>Dikarya</taxon>
        <taxon>Ascomycota</taxon>
        <taxon>Pezizomycotina</taxon>
        <taxon>Orbiliomycetes</taxon>
        <taxon>Orbiliales</taxon>
        <taxon>Orbiliaceae</taxon>
        <taxon>Orbilia</taxon>
    </lineage>
</organism>
<evidence type="ECO:0000313" key="3">
    <source>
        <dbReference type="Proteomes" id="UP001373714"/>
    </source>
</evidence>